<dbReference type="eggNOG" id="ENOG502SCHT">
    <property type="taxonomic scope" value="Eukaryota"/>
</dbReference>
<feature type="compositionally biased region" description="Basic and acidic residues" evidence="1">
    <location>
        <begin position="983"/>
        <end position="992"/>
    </location>
</feature>
<evidence type="ECO:0000256" key="1">
    <source>
        <dbReference type="SAM" id="MobiDB-lite"/>
    </source>
</evidence>
<proteinExistence type="predicted"/>
<dbReference type="PANTHER" id="PTHR15992:SF5">
    <property type="entry name" value="HOLLIDAY JUNCTION RECOGNITION PROTEIN"/>
    <property type="match status" value="1"/>
</dbReference>
<feature type="region of interest" description="Disordered" evidence="1">
    <location>
        <begin position="983"/>
        <end position="1004"/>
    </location>
</feature>
<gene>
    <name evidence="2" type="ORF">HMPREF1541_08362</name>
</gene>
<feature type="compositionally biased region" description="Low complexity" evidence="1">
    <location>
        <begin position="679"/>
        <end position="688"/>
    </location>
</feature>
<dbReference type="InterPro" id="IPR009072">
    <property type="entry name" value="Histone-fold"/>
</dbReference>
<dbReference type="HOGENOM" id="CLU_289841_0_0_1"/>
<feature type="region of interest" description="Disordered" evidence="1">
    <location>
        <begin position="147"/>
        <end position="229"/>
    </location>
</feature>
<organism evidence="2 3">
    <name type="scientific">Cyphellophora europaea (strain CBS 101466)</name>
    <name type="common">Phialophora europaea</name>
    <dbReference type="NCBI Taxonomy" id="1220924"/>
    <lineage>
        <taxon>Eukaryota</taxon>
        <taxon>Fungi</taxon>
        <taxon>Dikarya</taxon>
        <taxon>Ascomycota</taxon>
        <taxon>Pezizomycotina</taxon>
        <taxon>Eurotiomycetes</taxon>
        <taxon>Chaetothyriomycetidae</taxon>
        <taxon>Chaetothyriales</taxon>
        <taxon>Cyphellophoraceae</taxon>
        <taxon>Cyphellophora</taxon>
    </lineage>
</organism>
<feature type="compositionally biased region" description="Acidic residues" evidence="1">
    <location>
        <begin position="150"/>
        <end position="165"/>
    </location>
</feature>
<dbReference type="EMBL" id="KB822724">
    <property type="protein sequence ID" value="ETN37371.1"/>
    <property type="molecule type" value="Genomic_DNA"/>
</dbReference>
<dbReference type="Pfam" id="PF10384">
    <property type="entry name" value="Scm3"/>
    <property type="match status" value="1"/>
</dbReference>
<dbReference type="InParanoid" id="W2RLK9"/>
<evidence type="ECO:0000313" key="3">
    <source>
        <dbReference type="Proteomes" id="UP000030752"/>
    </source>
</evidence>
<feature type="region of interest" description="Disordered" evidence="1">
    <location>
        <begin position="426"/>
        <end position="464"/>
    </location>
</feature>
<dbReference type="InterPro" id="IPR018465">
    <property type="entry name" value="Scm3/HJURP"/>
</dbReference>
<dbReference type="Gene3D" id="1.10.20.10">
    <property type="entry name" value="Histone, subunit A"/>
    <property type="match status" value="1"/>
</dbReference>
<feature type="compositionally biased region" description="Basic and acidic residues" evidence="1">
    <location>
        <begin position="607"/>
        <end position="629"/>
    </location>
</feature>
<dbReference type="PANTHER" id="PTHR15992">
    <property type="entry name" value="HOLLIDAY JUNCTION RECOGNITION PROTEIN"/>
    <property type="match status" value="1"/>
</dbReference>
<feature type="compositionally biased region" description="Basic and acidic residues" evidence="1">
    <location>
        <begin position="663"/>
        <end position="677"/>
    </location>
</feature>
<dbReference type="STRING" id="1220924.W2RLK9"/>
<feature type="compositionally biased region" description="Basic residues" evidence="1">
    <location>
        <begin position="567"/>
        <end position="581"/>
    </location>
</feature>
<feature type="region of interest" description="Disordered" evidence="1">
    <location>
        <begin position="1035"/>
        <end position="1057"/>
    </location>
</feature>
<dbReference type="Proteomes" id="UP000030752">
    <property type="component" value="Unassembled WGS sequence"/>
</dbReference>
<feature type="region of interest" description="Disordered" evidence="1">
    <location>
        <begin position="73"/>
        <end position="101"/>
    </location>
</feature>
<dbReference type="GO" id="GO:0042393">
    <property type="term" value="F:histone binding"/>
    <property type="evidence" value="ECO:0007669"/>
    <property type="project" value="InterPro"/>
</dbReference>
<feature type="compositionally biased region" description="Basic and acidic residues" evidence="1">
    <location>
        <begin position="193"/>
        <end position="208"/>
    </location>
</feature>
<feature type="compositionally biased region" description="Polar residues" evidence="1">
    <location>
        <begin position="699"/>
        <end position="712"/>
    </location>
</feature>
<dbReference type="OrthoDB" id="2420608at2759"/>
<accession>W2RLK9</accession>
<dbReference type="RefSeq" id="XP_008720903.1">
    <property type="nucleotide sequence ID" value="XM_008722681.1"/>
</dbReference>
<protein>
    <submittedName>
        <fullName evidence="2">Uncharacterized protein</fullName>
    </submittedName>
</protein>
<feature type="compositionally biased region" description="Acidic residues" evidence="1">
    <location>
        <begin position="433"/>
        <end position="451"/>
    </location>
</feature>
<dbReference type="VEuPathDB" id="FungiDB:HMPREF1541_08362"/>
<reference evidence="2 3" key="1">
    <citation type="submission" date="2013-03" db="EMBL/GenBank/DDBJ databases">
        <title>The Genome Sequence of Phialophora europaea CBS 101466.</title>
        <authorList>
            <consortium name="The Broad Institute Genomics Platform"/>
            <person name="Cuomo C."/>
            <person name="de Hoog S."/>
            <person name="Gorbushina A."/>
            <person name="Walker B."/>
            <person name="Young S.K."/>
            <person name="Zeng Q."/>
            <person name="Gargeya S."/>
            <person name="Fitzgerald M."/>
            <person name="Haas B."/>
            <person name="Abouelleil A."/>
            <person name="Allen A.W."/>
            <person name="Alvarado L."/>
            <person name="Arachchi H.M."/>
            <person name="Berlin A.M."/>
            <person name="Chapman S.B."/>
            <person name="Gainer-Dewar J."/>
            <person name="Goldberg J."/>
            <person name="Griggs A."/>
            <person name="Gujja S."/>
            <person name="Hansen M."/>
            <person name="Howarth C."/>
            <person name="Imamovic A."/>
            <person name="Ireland A."/>
            <person name="Larimer J."/>
            <person name="McCowan C."/>
            <person name="Murphy C."/>
            <person name="Pearson M."/>
            <person name="Poon T.W."/>
            <person name="Priest M."/>
            <person name="Roberts A."/>
            <person name="Saif S."/>
            <person name="Shea T."/>
            <person name="Sisk P."/>
            <person name="Sykes S."/>
            <person name="Wortman J."/>
            <person name="Nusbaum C."/>
            <person name="Birren B."/>
        </authorList>
    </citation>
    <scope>NUCLEOTIDE SEQUENCE [LARGE SCALE GENOMIC DNA]</scope>
    <source>
        <strain evidence="2 3">CBS 101466</strain>
    </source>
</reference>
<feature type="compositionally biased region" description="Polar residues" evidence="1">
    <location>
        <begin position="452"/>
        <end position="464"/>
    </location>
</feature>
<dbReference type="GO" id="GO:0046982">
    <property type="term" value="F:protein heterodimerization activity"/>
    <property type="evidence" value="ECO:0007669"/>
    <property type="project" value="InterPro"/>
</dbReference>
<dbReference type="GeneID" id="19975701"/>
<name>W2RLK9_CYPE1</name>
<sequence>MEPPLKRPRLSIFANEPPNVELDTARHYNDQHLKGRFEAIFEKYERDFAGVGDEVDLATGDIVVDNGHLASLAEDTDTRSEADESDVEPSPARSAVASAQKKLITDGRSMLRAMTVAPDREDAYFDNENADDVIESIEMIAENAGLAEAADADSESDEGEADNASEDDHRNDSAAGSGEGPRIIHQNVPDTADSDHDSLFGVPDERASSPDSLFEQPTAASSATPGEEIRSVEGFFDDIGDLDHEAVIARFGQKAGQEVLDLIQKRDKAELHIEAAWRIPVQIERRAGSVGTPPKLPGFQHPSAGIFQGDSTPKQTTSLWSLGRQTKSRLEIHQDRTMRVIRAESEDPLQEGFGDSGHVEVRVAEMSLDRATRLLKRGMCPFCKEEYFNLIAVTEHLNGQLAKLEHGSTDAESHSADRIEELLSNLPQASGHEEEDDDTSEAEPDHDEDAENTTPTQQRPVVQSVESDVKLMDDGIVPDETPDGTGVVSTSTVGTLVISDDAESDSNESVDDLFFDAGYSQTNLLAGKGVEASVTPKEQASNAFFETRRAGSGLRDGVPGASPTPARSKRSSNRRQNRRFLRGKEAAAETRPSGGLTPEYESLGYPEFRETADPFDRDGSRSYRGRATELEQSLLSLRPRKAKRNVSYTIAAKPPAQKKGKKPAAEAKSRTKEKGKPASEPSRSSYSSKAFGRTDANDVDTTNTRGVLSSGPQGAASDPSKNEQDTINAAFEVVDSEHDTAVLHQGYSQDSGSDREDSAETDYSPPPVYHFTVSDFKCLVLHHEAEYSDLAAFGEIMTNHYYNYRLPVDPLSRTEMQSDWSENDEALLHSLSRNPETLMETIKRRLHQHNQFDIGNRLAERWLMEASAGIDALPEVVPEPRLLLPGQSSFVRRGNTHQILDLADSDAVIDNYDDVFVSRGRTAAREPLRSRICREMSPSGIWRGCGRVYSQRSAVYRHWKTTNRACMFSGYNTRLEARQKQRIRATKEDGHPCRSTSPGGTVRGCERRFRQKSTLYRHWRTNGVKCRPAGVAASDLNTSDAEEVPESDHGQGNAITS</sequence>
<evidence type="ECO:0000313" key="2">
    <source>
        <dbReference type="EMBL" id="ETN37371.1"/>
    </source>
</evidence>
<dbReference type="AlphaFoldDB" id="W2RLK9"/>
<dbReference type="GO" id="GO:0005634">
    <property type="term" value="C:nucleus"/>
    <property type="evidence" value="ECO:0007669"/>
    <property type="project" value="InterPro"/>
</dbReference>
<feature type="region of interest" description="Disordered" evidence="1">
    <location>
        <begin position="547"/>
        <end position="723"/>
    </location>
</feature>
<keyword evidence="3" id="KW-1185">Reference proteome</keyword>